<sequence>MSVDIDKDNGILYIHWIDVKTKDVESATRIIVDRFEKVLKKIFD</sequence>
<dbReference type="Pfam" id="PF01899">
    <property type="entry name" value="MNHE"/>
    <property type="match status" value="1"/>
</dbReference>
<reference evidence="1" key="1">
    <citation type="journal article" date="2014" name="Front. Microbiol.">
        <title>High frequency of phylogenetically diverse reductive dehalogenase-homologous genes in deep subseafloor sedimentary metagenomes.</title>
        <authorList>
            <person name="Kawai M."/>
            <person name="Futagami T."/>
            <person name="Toyoda A."/>
            <person name="Takaki Y."/>
            <person name="Nishi S."/>
            <person name="Hori S."/>
            <person name="Arai W."/>
            <person name="Tsubouchi T."/>
            <person name="Morono Y."/>
            <person name="Uchiyama I."/>
            <person name="Ito T."/>
            <person name="Fujiyama A."/>
            <person name="Inagaki F."/>
            <person name="Takami H."/>
        </authorList>
    </citation>
    <scope>NUCLEOTIDE SEQUENCE</scope>
    <source>
        <strain evidence="1">Expedition CK06-06</strain>
    </source>
</reference>
<evidence type="ECO:0008006" key="2">
    <source>
        <dbReference type="Google" id="ProtNLM"/>
    </source>
</evidence>
<dbReference type="GO" id="GO:0016020">
    <property type="term" value="C:membrane"/>
    <property type="evidence" value="ECO:0007669"/>
    <property type="project" value="InterPro"/>
</dbReference>
<dbReference type="EMBL" id="BART01000631">
    <property type="protein sequence ID" value="GAG73933.1"/>
    <property type="molecule type" value="Genomic_DNA"/>
</dbReference>
<evidence type="ECO:0000313" key="1">
    <source>
        <dbReference type="EMBL" id="GAG73933.1"/>
    </source>
</evidence>
<dbReference type="AlphaFoldDB" id="X1ANN4"/>
<dbReference type="GO" id="GO:0008324">
    <property type="term" value="F:monoatomic cation transmembrane transporter activity"/>
    <property type="evidence" value="ECO:0007669"/>
    <property type="project" value="InterPro"/>
</dbReference>
<organism evidence="1">
    <name type="scientific">marine sediment metagenome</name>
    <dbReference type="NCBI Taxonomy" id="412755"/>
    <lineage>
        <taxon>unclassified sequences</taxon>
        <taxon>metagenomes</taxon>
        <taxon>ecological metagenomes</taxon>
    </lineage>
</organism>
<accession>X1ANN4</accession>
<name>X1ANN4_9ZZZZ</name>
<comment type="caution">
    <text evidence="1">The sequence shown here is derived from an EMBL/GenBank/DDBJ whole genome shotgun (WGS) entry which is preliminary data.</text>
</comment>
<dbReference type="InterPro" id="IPR002758">
    <property type="entry name" value="Cation_antiport_E"/>
</dbReference>
<proteinExistence type="predicted"/>
<protein>
    <recommendedName>
        <fullName evidence="2">Na+/H+ antiporter subunit E</fullName>
    </recommendedName>
</protein>
<gene>
    <name evidence="1" type="ORF">S01H4_02764</name>
</gene>